<dbReference type="RefSeq" id="WP_367921300.1">
    <property type="nucleotide sequence ID" value="NZ_BAABAC010000041.1"/>
</dbReference>
<accession>A0ABW3VT70</accession>
<evidence type="ECO:0000313" key="3">
    <source>
        <dbReference type="EMBL" id="MFD1246276.1"/>
    </source>
</evidence>
<dbReference type="InterPro" id="IPR021202">
    <property type="entry name" value="Rv3654c-like"/>
</dbReference>
<keyword evidence="4" id="KW-1185">Reference proteome</keyword>
<protein>
    <submittedName>
        <fullName evidence="3">Rv3654c family TadE-like protein</fullName>
    </submittedName>
</protein>
<reference evidence="4" key="1">
    <citation type="journal article" date="2019" name="Int. J. Syst. Evol. Microbiol.">
        <title>The Global Catalogue of Microorganisms (GCM) 10K type strain sequencing project: providing services to taxonomists for standard genome sequencing and annotation.</title>
        <authorList>
            <consortium name="The Broad Institute Genomics Platform"/>
            <consortium name="The Broad Institute Genome Sequencing Center for Infectious Disease"/>
            <person name="Wu L."/>
            <person name="Ma J."/>
        </authorList>
    </citation>
    <scope>NUCLEOTIDE SEQUENCE [LARGE SCALE GENOMIC DNA]</scope>
    <source>
        <strain evidence="4">CCUG 52478</strain>
    </source>
</reference>
<dbReference type="Proteomes" id="UP001597229">
    <property type="component" value="Unassembled WGS sequence"/>
</dbReference>
<keyword evidence="1" id="KW-0812">Transmembrane</keyword>
<dbReference type="EMBL" id="JBHTLX010000002">
    <property type="protein sequence ID" value="MFD1246276.1"/>
    <property type="molecule type" value="Genomic_DNA"/>
</dbReference>
<dbReference type="Pfam" id="PF13400">
    <property type="entry name" value="Tad"/>
    <property type="match status" value="1"/>
</dbReference>
<feature type="domain" description="Putative Flp pilus-assembly TadG-like N-terminal" evidence="2">
    <location>
        <begin position="10"/>
        <end position="56"/>
    </location>
</feature>
<comment type="caution">
    <text evidence="3">The sequence shown here is derived from an EMBL/GenBank/DDBJ whole genome shotgun (WGS) entry which is preliminary data.</text>
</comment>
<proteinExistence type="predicted"/>
<sequence length="123" mass="12108">MTRGRPDQRGAATVLTIAMAGVLLLVGAAATVVGAMVVAHRRAQAAADLAALAGAASLADPTAPSGGGRDPCAVAGQVAAANRARLRSCRIESADVLVEVVVTGPHWLGQVHDLTAAARAGPG</sequence>
<name>A0ABW3VT70_9ACTN</name>
<keyword evidence="1" id="KW-0472">Membrane</keyword>
<dbReference type="InterPro" id="IPR028087">
    <property type="entry name" value="Tad_N"/>
</dbReference>
<keyword evidence="1" id="KW-1133">Transmembrane helix</keyword>
<feature type="transmembrane region" description="Helical" evidence="1">
    <location>
        <begin position="12"/>
        <end position="39"/>
    </location>
</feature>
<evidence type="ECO:0000259" key="2">
    <source>
        <dbReference type="Pfam" id="PF13400"/>
    </source>
</evidence>
<organism evidence="3 4">
    <name type="scientific">Nocardioides ginsengisoli</name>
    <dbReference type="NCBI Taxonomy" id="363868"/>
    <lineage>
        <taxon>Bacteria</taxon>
        <taxon>Bacillati</taxon>
        <taxon>Actinomycetota</taxon>
        <taxon>Actinomycetes</taxon>
        <taxon>Propionibacteriales</taxon>
        <taxon>Nocardioidaceae</taxon>
        <taxon>Nocardioides</taxon>
    </lineage>
</organism>
<evidence type="ECO:0000313" key="4">
    <source>
        <dbReference type="Proteomes" id="UP001597229"/>
    </source>
</evidence>
<dbReference type="NCBIfam" id="TIGR03816">
    <property type="entry name" value="tadE_like_DECH"/>
    <property type="match status" value="1"/>
</dbReference>
<evidence type="ECO:0000256" key="1">
    <source>
        <dbReference type="SAM" id="Phobius"/>
    </source>
</evidence>
<gene>
    <name evidence="3" type="ORF">ACFQ3F_00605</name>
</gene>